<reference evidence="1" key="1">
    <citation type="submission" date="2021-02" db="EMBL/GenBank/DDBJ databases">
        <authorList>
            <person name="Nowell W R."/>
        </authorList>
    </citation>
    <scope>NUCLEOTIDE SEQUENCE</scope>
</reference>
<evidence type="ECO:0000313" key="1">
    <source>
        <dbReference type="EMBL" id="CAF3417130.1"/>
    </source>
</evidence>
<gene>
    <name evidence="1" type="ORF">FME351_LOCUS10557</name>
</gene>
<dbReference type="Proteomes" id="UP000663869">
    <property type="component" value="Unassembled WGS sequence"/>
</dbReference>
<name>A0A818BIT9_9BILA</name>
<dbReference type="AlphaFoldDB" id="A0A818BIT9"/>
<sequence>MYYSDDRVLDCHKMVSTCWPNTIQLTLSILHSSELVLLLQRNALPTIEHLSVTNEDISVALLLGSLAMPLLEKLILIDLYNHSKLPCNISLSIILVLYQLKPFSFFCYDRPNDRINFWHENLY</sequence>
<organism evidence="1 2">
    <name type="scientific">Rotaria socialis</name>
    <dbReference type="NCBI Taxonomy" id="392032"/>
    <lineage>
        <taxon>Eukaryota</taxon>
        <taxon>Metazoa</taxon>
        <taxon>Spiralia</taxon>
        <taxon>Gnathifera</taxon>
        <taxon>Rotifera</taxon>
        <taxon>Eurotatoria</taxon>
        <taxon>Bdelloidea</taxon>
        <taxon>Philodinida</taxon>
        <taxon>Philodinidae</taxon>
        <taxon>Rotaria</taxon>
    </lineage>
</organism>
<evidence type="ECO:0000313" key="2">
    <source>
        <dbReference type="Proteomes" id="UP000663869"/>
    </source>
</evidence>
<proteinExistence type="predicted"/>
<dbReference type="EMBL" id="CAJNYU010001154">
    <property type="protein sequence ID" value="CAF3417130.1"/>
    <property type="molecule type" value="Genomic_DNA"/>
</dbReference>
<accession>A0A818BIT9</accession>
<protein>
    <submittedName>
        <fullName evidence="1">Uncharacterized protein</fullName>
    </submittedName>
</protein>
<comment type="caution">
    <text evidence="1">The sequence shown here is derived from an EMBL/GenBank/DDBJ whole genome shotgun (WGS) entry which is preliminary data.</text>
</comment>